<feature type="compositionally biased region" description="Polar residues" evidence="1">
    <location>
        <begin position="176"/>
        <end position="203"/>
    </location>
</feature>
<keyword evidence="4" id="KW-1185">Reference proteome</keyword>
<dbReference type="AlphaFoldDB" id="A0A8H4VIB1"/>
<gene>
    <name evidence="3" type="ORF">D9613_004049</name>
</gene>
<organism evidence="3 4">
    <name type="scientific">Agrocybe pediades</name>
    <dbReference type="NCBI Taxonomy" id="84607"/>
    <lineage>
        <taxon>Eukaryota</taxon>
        <taxon>Fungi</taxon>
        <taxon>Dikarya</taxon>
        <taxon>Basidiomycota</taxon>
        <taxon>Agaricomycotina</taxon>
        <taxon>Agaricomycetes</taxon>
        <taxon>Agaricomycetidae</taxon>
        <taxon>Agaricales</taxon>
        <taxon>Agaricineae</taxon>
        <taxon>Strophariaceae</taxon>
        <taxon>Agrocybe</taxon>
    </lineage>
</organism>
<feature type="transmembrane region" description="Helical" evidence="2">
    <location>
        <begin position="602"/>
        <end position="622"/>
    </location>
</feature>
<keyword evidence="2" id="KW-0812">Transmembrane</keyword>
<keyword evidence="2" id="KW-0472">Membrane</keyword>
<evidence type="ECO:0000313" key="3">
    <source>
        <dbReference type="EMBL" id="KAF4611711.1"/>
    </source>
</evidence>
<comment type="caution">
    <text evidence="3">The sequence shown here is derived from an EMBL/GenBank/DDBJ whole genome shotgun (WGS) entry which is preliminary data.</text>
</comment>
<feature type="region of interest" description="Disordered" evidence="1">
    <location>
        <begin position="130"/>
        <end position="160"/>
    </location>
</feature>
<feature type="transmembrane region" description="Helical" evidence="2">
    <location>
        <begin position="680"/>
        <end position="702"/>
    </location>
</feature>
<feature type="transmembrane region" description="Helical" evidence="2">
    <location>
        <begin position="643"/>
        <end position="668"/>
    </location>
</feature>
<feature type="region of interest" description="Disordered" evidence="1">
    <location>
        <begin position="62"/>
        <end position="82"/>
    </location>
</feature>
<name>A0A8H4VIB1_9AGAR</name>
<sequence length="768" mass="86941">MSMAVLHTVIFWERCMLSTSRSMSSFRYLIFYIFRFLSRKCTSSRAWKLFTFLLSHLWTGNNAKKRRSPTDNTRNNHDSKAIEGHRRACNPKAQEVPFPAAVYVKQSKVGAVPIAGVTYSLDPSMVGEIQSASRSSPNLARASRDANSDDVSTRLSQSSGTGSLSYISMVSFGPNSGVQPPIPNHSSHSVSRISRNGTSQGTISHDDLPFFDVVTAPNTPVERGRSSASTRENSRNTCLGARNIVPIMPIETRRYLDRPRIQRKFKQVTIPAMTTVFQKPVPPPGWTRYVHPEGPRYFVRRSGNMNILTESDIFKHEILEQLEGDIATIEQFICNNHDLVPSQSDLVVDARSDDEGVYTGYYFANHVTQTIFFLDDYEAENMDVWHLTPGAESECHLGHEIEAQYWYFILLFPHSLRVTKPLVQDLRSVMHHFIGDCMTSDTSNSPYPLEDLHKLVALLNPLSENVRDQDVGTASLVGRLMFTFARERFLNFYGEPHSRIERGRSIYYTDTTYYKWLVETLSPVMFYAPHFNLERLRGVGVDDINYYQEASNAMLTKLNSEWQQFIFFGTVMLAVNVSFLAIQSVDGQLDVHRRSSTQVCSYISVIASMGSILLGLFLTGEFRINDRETTYKISKRLRFGTSISMEILAIRFSLPYVLSMWGMIAFLAAFASLCFQSSDLVARAVVGFAFVVTLSLVSWFMVKTWRIYPGDTYNQASAQPPNNARGKEATWPTARRESIRMKLTALPSRLLSAMRRAFPPATQIQSNA</sequence>
<evidence type="ECO:0000256" key="1">
    <source>
        <dbReference type="SAM" id="MobiDB-lite"/>
    </source>
</evidence>
<accession>A0A8H4VIB1</accession>
<feature type="transmembrane region" description="Helical" evidence="2">
    <location>
        <begin position="565"/>
        <end position="582"/>
    </location>
</feature>
<feature type="compositionally biased region" description="Polar residues" evidence="1">
    <location>
        <begin position="149"/>
        <end position="160"/>
    </location>
</feature>
<evidence type="ECO:0000313" key="4">
    <source>
        <dbReference type="Proteomes" id="UP000521872"/>
    </source>
</evidence>
<protein>
    <submittedName>
        <fullName evidence="3">Uncharacterized protein</fullName>
    </submittedName>
</protein>
<keyword evidence="2" id="KW-1133">Transmembrane helix</keyword>
<dbReference type="Proteomes" id="UP000521872">
    <property type="component" value="Unassembled WGS sequence"/>
</dbReference>
<proteinExistence type="predicted"/>
<evidence type="ECO:0000256" key="2">
    <source>
        <dbReference type="SAM" id="Phobius"/>
    </source>
</evidence>
<reference evidence="3 4" key="1">
    <citation type="submission" date="2019-12" db="EMBL/GenBank/DDBJ databases">
        <authorList>
            <person name="Floudas D."/>
            <person name="Bentzer J."/>
            <person name="Ahren D."/>
            <person name="Johansson T."/>
            <person name="Persson P."/>
            <person name="Tunlid A."/>
        </authorList>
    </citation>
    <scope>NUCLEOTIDE SEQUENCE [LARGE SCALE GENOMIC DNA]</scope>
    <source>
        <strain evidence="3 4">CBS 102.39</strain>
    </source>
</reference>
<feature type="region of interest" description="Disordered" evidence="1">
    <location>
        <begin position="176"/>
        <end position="206"/>
    </location>
</feature>
<dbReference type="EMBL" id="JAACJL010000057">
    <property type="protein sequence ID" value="KAF4611711.1"/>
    <property type="molecule type" value="Genomic_DNA"/>
</dbReference>